<dbReference type="EMBL" id="BGPR01002677">
    <property type="protein sequence ID" value="GBM77251.1"/>
    <property type="molecule type" value="Genomic_DNA"/>
</dbReference>
<accession>A0A4Y2IHL4</accession>
<reference evidence="2 3" key="1">
    <citation type="journal article" date="2019" name="Sci. Rep.">
        <title>Orb-weaving spider Araneus ventricosus genome elucidates the spidroin gene catalogue.</title>
        <authorList>
            <person name="Kono N."/>
            <person name="Nakamura H."/>
            <person name="Ohtoshi R."/>
            <person name="Moran D.A.P."/>
            <person name="Shinohara A."/>
            <person name="Yoshida Y."/>
            <person name="Fujiwara M."/>
            <person name="Mori M."/>
            <person name="Tomita M."/>
            <person name="Arakawa K."/>
        </authorList>
    </citation>
    <scope>NUCLEOTIDE SEQUENCE [LARGE SCALE GENOMIC DNA]</scope>
</reference>
<feature type="region of interest" description="Disordered" evidence="1">
    <location>
        <begin position="1"/>
        <end position="28"/>
    </location>
</feature>
<evidence type="ECO:0000313" key="3">
    <source>
        <dbReference type="Proteomes" id="UP000499080"/>
    </source>
</evidence>
<keyword evidence="3" id="KW-1185">Reference proteome</keyword>
<dbReference type="Proteomes" id="UP000499080">
    <property type="component" value="Unassembled WGS sequence"/>
</dbReference>
<dbReference type="AlphaFoldDB" id="A0A4Y2IHL4"/>
<proteinExistence type="predicted"/>
<evidence type="ECO:0000256" key="1">
    <source>
        <dbReference type="SAM" id="MobiDB-lite"/>
    </source>
</evidence>
<sequence>MAVAKGVPHMREVSSKRDNDPSSERDFEPQYRVATSLPQAEVANIQEHYFQTLGLAVSFSEVLSVFLNILNLTVLESTTRLLLASHFA</sequence>
<feature type="compositionally biased region" description="Basic and acidic residues" evidence="1">
    <location>
        <begin position="9"/>
        <end position="28"/>
    </location>
</feature>
<name>A0A4Y2IHL4_ARAVE</name>
<comment type="caution">
    <text evidence="2">The sequence shown here is derived from an EMBL/GenBank/DDBJ whole genome shotgun (WGS) entry which is preliminary data.</text>
</comment>
<evidence type="ECO:0000313" key="2">
    <source>
        <dbReference type="EMBL" id="GBM77251.1"/>
    </source>
</evidence>
<gene>
    <name evidence="2" type="ORF">AVEN_71046_1</name>
</gene>
<protein>
    <submittedName>
        <fullName evidence="2">Uncharacterized protein</fullName>
    </submittedName>
</protein>
<organism evidence="2 3">
    <name type="scientific">Araneus ventricosus</name>
    <name type="common">Orbweaver spider</name>
    <name type="synonym">Epeira ventricosa</name>
    <dbReference type="NCBI Taxonomy" id="182803"/>
    <lineage>
        <taxon>Eukaryota</taxon>
        <taxon>Metazoa</taxon>
        <taxon>Ecdysozoa</taxon>
        <taxon>Arthropoda</taxon>
        <taxon>Chelicerata</taxon>
        <taxon>Arachnida</taxon>
        <taxon>Araneae</taxon>
        <taxon>Araneomorphae</taxon>
        <taxon>Entelegynae</taxon>
        <taxon>Araneoidea</taxon>
        <taxon>Araneidae</taxon>
        <taxon>Araneus</taxon>
    </lineage>
</organism>